<dbReference type="CDD" id="cd13442">
    <property type="entry name" value="CDI_toxin_Bp1026b-like"/>
    <property type="match status" value="1"/>
</dbReference>
<evidence type="ECO:0000259" key="1">
    <source>
        <dbReference type="Pfam" id="PF18451"/>
    </source>
</evidence>
<protein>
    <recommendedName>
        <fullName evidence="1">tRNA nuclease CdiA C-terminal domain-containing protein</fullName>
    </recommendedName>
</protein>
<evidence type="ECO:0000313" key="2">
    <source>
        <dbReference type="EMBL" id="TQM18961.1"/>
    </source>
</evidence>
<dbReference type="GO" id="GO:0004549">
    <property type="term" value="F:tRNA-specific ribonuclease activity"/>
    <property type="evidence" value="ECO:0007669"/>
    <property type="project" value="InterPro"/>
</dbReference>
<dbReference type="Gene3D" id="3.40.1350.120">
    <property type="match status" value="1"/>
</dbReference>
<evidence type="ECO:0000313" key="3">
    <source>
        <dbReference type="Proteomes" id="UP000316437"/>
    </source>
</evidence>
<gene>
    <name evidence="2" type="ORF">FB551_3356</name>
</gene>
<dbReference type="RefSeq" id="WP_226798717.1">
    <property type="nucleotide sequence ID" value="NZ_VFPD01000002.1"/>
</dbReference>
<organism evidence="2 3">
    <name type="scientific">Chryseobacterium aquifrigidense</name>
    <dbReference type="NCBI Taxonomy" id="558021"/>
    <lineage>
        <taxon>Bacteria</taxon>
        <taxon>Pseudomonadati</taxon>
        <taxon>Bacteroidota</taxon>
        <taxon>Flavobacteriia</taxon>
        <taxon>Flavobacteriales</taxon>
        <taxon>Weeksellaceae</taxon>
        <taxon>Chryseobacterium group</taxon>
        <taxon>Chryseobacterium</taxon>
    </lineage>
</organism>
<proteinExistence type="predicted"/>
<reference evidence="2 3" key="1">
    <citation type="submission" date="2019-06" db="EMBL/GenBank/DDBJ databases">
        <title>Sorghum-associated microbial communities from plants grown in Nebraska, USA.</title>
        <authorList>
            <person name="Schachtman D."/>
        </authorList>
    </citation>
    <scope>NUCLEOTIDE SEQUENCE [LARGE SCALE GENOMIC DNA]</scope>
    <source>
        <strain evidence="2 3">110</strain>
    </source>
</reference>
<dbReference type="AlphaFoldDB" id="A0A543EBL4"/>
<dbReference type="Proteomes" id="UP000316437">
    <property type="component" value="Unassembled WGS sequence"/>
</dbReference>
<feature type="domain" description="tRNA nuclease CdiA C-terminal" evidence="1">
    <location>
        <begin position="697"/>
        <end position="777"/>
    </location>
</feature>
<dbReference type="Pfam" id="PF18451">
    <property type="entry name" value="CdiA_C"/>
    <property type="match status" value="1"/>
</dbReference>
<dbReference type="EMBL" id="VFPD01000002">
    <property type="protein sequence ID" value="TQM18961.1"/>
    <property type="molecule type" value="Genomic_DNA"/>
</dbReference>
<dbReference type="InterPro" id="IPR040559">
    <property type="entry name" value="CdiA_C"/>
</dbReference>
<name>A0A543EBL4_9FLAO</name>
<accession>A0A543EBL4</accession>
<dbReference type="InterPro" id="IPR033806">
    <property type="entry name" value="CDI_toxin_Bp1026b-like"/>
</dbReference>
<comment type="caution">
    <text evidence="2">The sequence shown here is derived from an EMBL/GenBank/DDBJ whole genome shotgun (WGS) entry which is preliminary data.</text>
</comment>
<keyword evidence="3" id="KW-1185">Reference proteome</keyword>
<sequence>MEKLISPQKLLEDWRTDDFINKQFLCSELRRRNTLFNDYILEYDVNNYDWHAEQTSIKDNKENIIKLKTYLNKNTELVDLVQRQNEIEFDIDLNVRKLYFRLKYFFHRNADTEELRRNKAIMLETFSYEEFKNLIQYVGYGDFEKDTSYNYLGYFSKIYEFYFNQASTPEQLIFLYTNTPDFVFERIVLDNEKVMQHLITLTEYDDTGFFSGWKDGSSALVNIFKTSSPGYIMNRFKKEPELCNRIYYNLDDISYVDEKPQSNRIIFAGIMRSFAQHHTIKEDAPIFKIKKGYRVNTKVNELSGTILGLFGQSDEETFFLQQQQEQYIEEENYVTDDLGVSTIAKSSTQETIYKDLDEGRQFLPLEMVYLEEEFDGVTTITKVPAIYVKALADAEKWAIINDRLRIAADIAAIILGVGTLATTGNPYLLLAAAADLSLALPDLTIQAFREEIRKLPGGEQFLKDWDLIYGVGGAIVAAPQLIVSVYRGIFVLLPKAAKNVKQGLKASAISLFLDLNAGRFERSSLRLFQQTEWVIPSAGFISKTSECDALIQNGAFFMELDAAAIMESIGKKGGINPDTIGSISSNRRFALVYKGEIIAEGSRYDKAYQNVLQEIKQASYSSEKVGEILDDLVVLKNRTKPSKPKNIFAKPKGIITKMPKVSDDVTKISLELENEAAEILAKNGFDIEQNPFVSGVKNPDYKIEGKIFDCYSPTSKDKAVRGIWTEVKEKIIKQQTKRVVINLKIWEGDMVKLQKQFSDWAIEGLEEVMYITKEGKINHLIIKK</sequence>